<reference evidence="11 12" key="1">
    <citation type="journal article" date="2011" name="Nature">
        <title>Genome sequencing reveals insights into physiology and longevity of the naked mole rat.</title>
        <authorList>
            <person name="Kim E.B."/>
            <person name="Fang X."/>
            <person name="Fushan A.A."/>
            <person name="Huang Z."/>
            <person name="Lobanov A.V."/>
            <person name="Han L."/>
            <person name="Marino S.M."/>
            <person name="Sun X."/>
            <person name="Turanov A.A."/>
            <person name="Yang P."/>
            <person name="Yim S.H."/>
            <person name="Zhao X."/>
            <person name="Kasaikina M.V."/>
            <person name="Stoletzki N."/>
            <person name="Peng C."/>
            <person name="Polak P."/>
            <person name="Xiong Z."/>
            <person name="Kiezun A."/>
            <person name="Zhu Y."/>
            <person name="Chen Y."/>
            <person name="Kryukov G.V."/>
            <person name="Zhang Q."/>
            <person name="Peshkin L."/>
            <person name="Yang L."/>
            <person name="Bronson R.T."/>
            <person name="Buffenstein R."/>
            <person name="Wang B."/>
            <person name="Han C."/>
            <person name="Li Q."/>
            <person name="Chen L."/>
            <person name="Zhao W."/>
            <person name="Sunyaev S.R."/>
            <person name="Park T.J."/>
            <person name="Zhang G."/>
            <person name="Wang J."/>
            <person name="Gladyshev V.N."/>
        </authorList>
    </citation>
    <scope>NUCLEOTIDE SEQUENCE [LARGE SCALE GENOMIC DNA]</scope>
</reference>
<keyword evidence="5 9" id="KW-1133">Transmembrane helix</keyword>
<evidence type="ECO:0000256" key="6">
    <source>
        <dbReference type="ARBA" id="ARBA00023136"/>
    </source>
</evidence>
<feature type="region of interest" description="Disordered" evidence="8">
    <location>
        <begin position="89"/>
        <end position="113"/>
    </location>
</feature>
<accession>G5BH19</accession>
<dbReference type="AlphaFoldDB" id="G5BH19"/>
<evidence type="ECO:0000256" key="5">
    <source>
        <dbReference type="ARBA" id="ARBA00022989"/>
    </source>
</evidence>
<organism evidence="11 12">
    <name type="scientific">Heterocephalus glaber</name>
    <name type="common">Naked mole rat</name>
    <dbReference type="NCBI Taxonomy" id="10181"/>
    <lineage>
        <taxon>Eukaryota</taxon>
        <taxon>Metazoa</taxon>
        <taxon>Chordata</taxon>
        <taxon>Craniata</taxon>
        <taxon>Vertebrata</taxon>
        <taxon>Euteleostomi</taxon>
        <taxon>Mammalia</taxon>
        <taxon>Eutheria</taxon>
        <taxon>Euarchontoglires</taxon>
        <taxon>Glires</taxon>
        <taxon>Rodentia</taxon>
        <taxon>Hystricomorpha</taxon>
        <taxon>Bathyergidae</taxon>
        <taxon>Heterocephalus</taxon>
    </lineage>
</organism>
<dbReference type="eggNOG" id="ENOG502SAV2">
    <property type="taxonomic scope" value="Eukaryota"/>
</dbReference>
<sequence length="194" mass="20223">MGLGVRGARAALLLGALQVLALAGAAQPPASPNTKIPVPLHDSSGNLSETMPFSNASTSNSSSTVKPLTAVSLVSINVTAVTMKSTSKMATPGVSTNTTTPTTSKSTTKVTSISQNVSQMSTPMMTTTHSSLVTLLTTTVHSKENRGSKFDTGSFVGGIVLTLGVLSILYIGCKMYYSRRGIRYRTIDEHDAII</sequence>
<evidence type="ECO:0000256" key="8">
    <source>
        <dbReference type="SAM" id="MobiDB-lite"/>
    </source>
</evidence>
<dbReference type="InterPro" id="IPR007947">
    <property type="entry name" value="CD164_MGC24"/>
</dbReference>
<dbReference type="PANTHER" id="PTHR11337:SF14">
    <property type="entry name" value="PORIMIN"/>
    <property type="match status" value="1"/>
</dbReference>
<dbReference type="FunCoup" id="G5BH19">
    <property type="interactions" value="30"/>
</dbReference>
<name>G5BH19_HETGA</name>
<feature type="chain" id="PRO_5003474412" evidence="10">
    <location>
        <begin position="26"/>
        <end position="194"/>
    </location>
</feature>
<comment type="subcellular location">
    <subcellularLocation>
        <location evidence="1">Membrane</location>
        <topology evidence="1">Single-pass type I membrane protein</topology>
    </subcellularLocation>
</comment>
<dbReference type="GO" id="GO:0031410">
    <property type="term" value="C:cytoplasmic vesicle"/>
    <property type="evidence" value="ECO:0007669"/>
    <property type="project" value="TreeGrafter"/>
</dbReference>
<keyword evidence="4 10" id="KW-0732">Signal</keyword>
<protein>
    <submittedName>
        <fullName evidence="11">Porimin</fullName>
    </submittedName>
</protein>
<feature type="compositionally biased region" description="Low complexity" evidence="8">
    <location>
        <begin position="91"/>
        <end position="113"/>
    </location>
</feature>
<keyword evidence="6 9" id="KW-0472">Membrane</keyword>
<dbReference type="InParanoid" id="G5BH19"/>
<evidence type="ECO:0000256" key="4">
    <source>
        <dbReference type="ARBA" id="ARBA00022729"/>
    </source>
</evidence>
<feature type="transmembrane region" description="Helical" evidence="9">
    <location>
        <begin position="155"/>
        <end position="177"/>
    </location>
</feature>
<gene>
    <name evidence="11" type="ORF">GW7_10976</name>
</gene>
<keyword evidence="3 9" id="KW-0812">Transmembrane</keyword>
<comment type="similarity">
    <text evidence="2">Belongs to the CD164 family.</text>
</comment>
<evidence type="ECO:0000256" key="10">
    <source>
        <dbReference type="SAM" id="SignalP"/>
    </source>
</evidence>
<dbReference type="STRING" id="10181.G5BH19"/>
<feature type="signal peptide" evidence="10">
    <location>
        <begin position="1"/>
        <end position="25"/>
    </location>
</feature>
<proteinExistence type="inferred from homology"/>
<keyword evidence="7" id="KW-0325">Glycoprotein</keyword>
<evidence type="ECO:0000256" key="1">
    <source>
        <dbReference type="ARBA" id="ARBA00004479"/>
    </source>
</evidence>
<evidence type="ECO:0000256" key="2">
    <source>
        <dbReference type="ARBA" id="ARBA00005341"/>
    </source>
</evidence>
<evidence type="ECO:0000256" key="7">
    <source>
        <dbReference type="ARBA" id="ARBA00023180"/>
    </source>
</evidence>
<dbReference type="PANTHER" id="PTHR11337">
    <property type="entry name" value="MUCIN/PORIMIN"/>
    <property type="match status" value="1"/>
</dbReference>
<evidence type="ECO:0000313" key="11">
    <source>
        <dbReference type="EMBL" id="EHB08580.1"/>
    </source>
</evidence>
<evidence type="ECO:0000313" key="12">
    <source>
        <dbReference type="Proteomes" id="UP000006813"/>
    </source>
</evidence>
<evidence type="ECO:0000256" key="9">
    <source>
        <dbReference type="SAM" id="Phobius"/>
    </source>
</evidence>
<evidence type="ECO:0000256" key="3">
    <source>
        <dbReference type="ARBA" id="ARBA00022692"/>
    </source>
</evidence>
<dbReference type="Proteomes" id="UP000006813">
    <property type="component" value="Unassembled WGS sequence"/>
</dbReference>
<dbReference type="EMBL" id="JH170303">
    <property type="protein sequence ID" value="EHB08580.1"/>
    <property type="molecule type" value="Genomic_DNA"/>
</dbReference>
<dbReference type="GO" id="GO:0016020">
    <property type="term" value="C:membrane"/>
    <property type="evidence" value="ECO:0007669"/>
    <property type="project" value="UniProtKB-SubCell"/>
</dbReference>